<evidence type="ECO:0000313" key="4">
    <source>
        <dbReference type="Proteomes" id="UP001595909"/>
    </source>
</evidence>
<dbReference type="PANTHER" id="PTHR30204">
    <property type="entry name" value="REDOX-CYCLING DRUG-SENSING TRANSCRIPTIONAL ACTIVATOR SOXR"/>
    <property type="match status" value="1"/>
</dbReference>
<name>A0ABV9RMC0_9PSEU</name>
<sequence>MASRSGVPASTVRFYDSEGLLPARRSSSGYRLFDDDAVDRLNFIGTAKSLGLPLPEIRRLLDPWEHGLCSDVQGELAPLLERHLADTEERIAQLRDFAGRRLQRAQQQLAAIDRDGPCDPSCAFLGQDHPTAPNLMALPLASTNDGPAIVCTLDGSERTERADRWRAALTAVTGRVAIPDGVRLTFDPARAHVGELAELAAAESGCCSFFDLSLHFADPPTMEVRAPADALVLVHELFGEPDA</sequence>
<reference evidence="4" key="1">
    <citation type="journal article" date="2019" name="Int. J. Syst. Evol. Microbiol.">
        <title>The Global Catalogue of Microorganisms (GCM) 10K type strain sequencing project: providing services to taxonomists for standard genome sequencing and annotation.</title>
        <authorList>
            <consortium name="The Broad Institute Genomics Platform"/>
            <consortium name="The Broad Institute Genome Sequencing Center for Infectious Disease"/>
            <person name="Wu L."/>
            <person name="Ma J."/>
        </authorList>
    </citation>
    <scope>NUCLEOTIDE SEQUENCE [LARGE SCALE GENOMIC DNA]</scope>
    <source>
        <strain evidence="4">CCUG 50347</strain>
    </source>
</reference>
<keyword evidence="4" id="KW-1185">Reference proteome</keyword>
<dbReference type="PANTHER" id="PTHR30204:SF97">
    <property type="entry name" value="MERR FAMILY REGULATORY PROTEIN"/>
    <property type="match status" value="1"/>
</dbReference>
<dbReference type="RefSeq" id="WP_274187532.1">
    <property type="nucleotide sequence ID" value="NZ_BAABHN010000045.1"/>
</dbReference>
<dbReference type="EMBL" id="JBHSIM010000045">
    <property type="protein sequence ID" value="MFC4834938.1"/>
    <property type="molecule type" value="Genomic_DNA"/>
</dbReference>
<dbReference type="Proteomes" id="UP001595909">
    <property type="component" value="Unassembled WGS sequence"/>
</dbReference>
<dbReference type="Pfam" id="PF13411">
    <property type="entry name" value="MerR_1"/>
    <property type="match status" value="1"/>
</dbReference>
<dbReference type="SUPFAM" id="SSF46955">
    <property type="entry name" value="Putative DNA-binding domain"/>
    <property type="match status" value="1"/>
</dbReference>
<accession>A0ABV9RMC0</accession>
<dbReference type="PRINTS" id="PR00040">
    <property type="entry name" value="HTHMERR"/>
</dbReference>
<organism evidence="3 4">
    <name type="scientific">Actinomycetospora chibensis</name>
    <dbReference type="NCBI Taxonomy" id="663606"/>
    <lineage>
        <taxon>Bacteria</taxon>
        <taxon>Bacillati</taxon>
        <taxon>Actinomycetota</taxon>
        <taxon>Actinomycetes</taxon>
        <taxon>Pseudonocardiales</taxon>
        <taxon>Pseudonocardiaceae</taxon>
        <taxon>Actinomycetospora</taxon>
    </lineage>
</organism>
<evidence type="ECO:0000259" key="2">
    <source>
        <dbReference type="PROSITE" id="PS50937"/>
    </source>
</evidence>
<dbReference type="InterPro" id="IPR000551">
    <property type="entry name" value="MerR-type_HTH_dom"/>
</dbReference>
<proteinExistence type="predicted"/>
<dbReference type="PROSITE" id="PS50937">
    <property type="entry name" value="HTH_MERR_2"/>
    <property type="match status" value="1"/>
</dbReference>
<dbReference type="InterPro" id="IPR047057">
    <property type="entry name" value="MerR_fam"/>
</dbReference>
<dbReference type="InterPro" id="IPR009061">
    <property type="entry name" value="DNA-bd_dom_put_sf"/>
</dbReference>
<dbReference type="CDD" id="cd00592">
    <property type="entry name" value="HTH_MerR-like"/>
    <property type="match status" value="1"/>
</dbReference>
<evidence type="ECO:0000313" key="3">
    <source>
        <dbReference type="EMBL" id="MFC4834938.1"/>
    </source>
</evidence>
<gene>
    <name evidence="3" type="ORF">ACFPEL_21190</name>
</gene>
<comment type="caution">
    <text evidence="3">The sequence shown here is derived from an EMBL/GenBank/DDBJ whole genome shotgun (WGS) entry which is preliminary data.</text>
</comment>
<dbReference type="Gene3D" id="1.10.1660.10">
    <property type="match status" value="1"/>
</dbReference>
<dbReference type="SMART" id="SM00422">
    <property type="entry name" value="HTH_MERR"/>
    <property type="match status" value="1"/>
</dbReference>
<protein>
    <submittedName>
        <fullName evidence="3">MerR family transcriptional regulator</fullName>
    </submittedName>
</protein>
<evidence type="ECO:0000256" key="1">
    <source>
        <dbReference type="ARBA" id="ARBA00023125"/>
    </source>
</evidence>
<keyword evidence="1" id="KW-0238">DNA-binding</keyword>
<feature type="domain" description="HTH merR-type" evidence="2">
    <location>
        <begin position="1"/>
        <end position="63"/>
    </location>
</feature>